<proteinExistence type="predicted"/>
<protein>
    <submittedName>
        <fullName evidence="2">Uncharacterized protein</fullName>
    </submittedName>
</protein>
<evidence type="ECO:0000313" key="2">
    <source>
        <dbReference type="EMBL" id="OSS43293.1"/>
    </source>
</evidence>
<feature type="region of interest" description="Disordered" evidence="1">
    <location>
        <begin position="1"/>
        <end position="42"/>
    </location>
</feature>
<dbReference type="Proteomes" id="UP000193240">
    <property type="component" value="Unassembled WGS sequence"/>
</dbReference>
<dbReference type="InParanoid" id="A0A1Y2LH03"/>
<name>A0A1Y2LH03_EPING</name>
<gene>
    <name evidence="2" type="ORF">B5807_12135</name>
</gene>
<keyword evidence="3" id="KW-1185">Reference proteome</keyword>
<evidence type="ECO:0000256" key="1">
    <source>
        <dbReference type="SAM" id="MobiDB-lite"/>
    </source>
</evidence>
<accession>A0A1Y2LH03</accession>
<dbReference type="EMBL" id="KZ107872">
    <property type="protein sequence ID" value="OSS43293.1"/>
    <property type="molecule type" value="Genomic_DNA"/>
</dbReference>
<organism evidence="2 3">
    <name type="scientific">Epicoccum nigrum</name>
    <name type="common">Soil fungus</name>
    <name type="synonym">Epicoccum purpurascens</name>
    <dbReference type="NCBI Taxonomy" id="105696"/>
    <lineage>
        <taxon>Eukaryota</taxon>
        <taxon>Fungi</taxon>
        <taxon>Dikarya</taxon>
        <taxon>Ascomycota</taxon>
        <taxon>Pezizomycotina</taxon>
        <taxon>Dothideomycetes</taxon>
        <taxon>Pleosporomycetidae</taxon>
        <taxon>Pleosporales</taxon>
        <taxon>Pleosporineae</taxon>
        <taxon>Didymellaceae</taxon>
        <taxon>Epicoccum</taxon>
    </lineage>
</organism>
<dbReference type="AlphaFoldDB" id="A0A1Y2LH03"/>
<sequence length="121" mass="14080">MPAAEDAGDRRRRRNTGVDEVTDYEVHMGLGDPAPDPPQMHPLNAEYCLNRASRPQNSYQDNYDDAYQYMYGRRLGHPRTVPVDGHHDPREYAGPILRFGLNGRRNRDLATSRWDRIRNWS</sequence>
<evidence type="ECO:0000313" key="3">
    <source>
        <dbReference type="Proteomes" id="UP000193240"/>
    </source>
</evidence>
<reference evidence="2 3" key="1">
    <citation type="journal article" date="2017" name="Genome Announc.">
        <title>Genome sequence of the saprophytic ascomycete Epicoccum nigrum ICMP 19927 strain isolated from New Zealand.</title>
        <authorList>
            <person name="Fokin M."/>
            <person name="Fleetwood D."/>
            <person name="Weir B.S."/>
            <person name="Villas-Boas S.G."/>
        </authorList>
    </citation>
    <scope>NUCLEOTIDE SEQUENCE [LARGE SCALE GENOMIC DNA]</scope>
    <source>
        <strain evidence="2 3">ICMP 19927</strain>
    </source>
</reference>